<keyword evidence="8 13" id="KW-0175">Coiled coil</keyword>
<evidence type="ECO:0000256" key="8">
    <source>
        <dbReference type="ARBA" id="ARBA00023054"/>
    </source>
</evidence>
<evidence type="ECO:0000256" key="1">
    <source>
        <dbReference type="ARBA" id="ARBA00004123"/>
    </source>
</evidence>
<feature type="region of interest" description="Disordered" evidence="14">
    <location>
        <begin position="1054"/>
        <end position="1085"/>
    </location>
</feature>
<evidence type="ECO:0000256" key="7">
    <source>
        <dbReference type="ARBA" id="ARBA00023015"/>
    </source>
</evidence>
<name>A0A9W8EGG4_9FUNG</name>
<keyword evidence="9" id="KW-0804">Transcription</keyword>
<comment type="caution">
    <text evidence="17">The sequence shown here is derived from an EMBL/GenBank/DDBJ whole genome shotgun (WGS) entry which is preliminary data.</text>
</comment>
<feature type="compositionally biased region" description="Acidic residues" evidence="14">
    <location>
        <begin position="471"/>
        <end position="485"/>
    </location>
</feature>
<dbReference type="InterPro" id="IPR012677">
    <property type="entry name" value="Nucleotide-bd_a/b_plait_sf"/>
</dbReference>
<dbReference type="PROSITE" id="PS50102">
    <property type="entry name" value="RRM"/>
    <property type="match status" value="1"/>
</dbReference>
<evidence type="ECO:0000256" key="10">
    <source>
        <dbReference type="ARBA" id="ARBA00023242"/>
    </source>
</evidence>
<keyword evidence="2" id="KW-0678">Repressor</keyword>
<dbReference type="SUPFAM" id="SSF54928">
    <property type="entry name" value="RNA-binding domain, RBD"/>
    <property type="match status" value="1"/>
</dbReference>
<gene>
    <name evidence="17" type="primary">NOT4</name>
    <name evidence="17" type="ORF">H4R26_001596</name>
</gene>
<keyword evidence="7" id="KW-0805">Transcription regulation</keyword>
<feature type="compositionally biased region" description="Low complexity" evidence="14">
    <location>
        <begin position="497"/>
        <end position="516"/>
    </location>
</feature>
<sequence>MSSSDSDDWECPLCMEEMDIDDRGFFPCECGYQICRFCHNRISEDYGGRCPACRRLYAEQTPRWKPISPAQVAKLKNEKKAKEREKREIESNNRRHLANVRVVQKNLVYVIGLPTNLAADDVQTLRGQEYFGQFGRINKIVINRRQTGGSSQQPSVGVYVTYASKEEATRAINAVDGSTLDGRVLRATFGTTKYCSYYLRSIPCQNPGCMYLHEPGEEADSFTKEDLAANRAELRDGHRDAFEHDDDIATGHATSQSPNSHAGAGRGSVATGSLAGFPGNRLPSTVSAAPATTHASSAVALTSAAARLRKSSELSGLRPRSVEPHSNDGDGGTGSALPATASWASRAMAKKAANEVPEVKPHRAEGGGTMTLRMIPSSRSKTASASTNTATKHGSASAVTGSNTSPIVSTPQLASTRERVKSAAAVATGTPETALAGTQHHPTLQQLTRERKQQLRHQTRLQQKQSKLADVDNDGDGDTENEVDVVSDSKRRPTGVPPATAAKSTPKAAAPEAPELPADKAVKVRAEAGVASASTALGAEEVTEAAQELDTAAMPLGDKEESGGALLDADLRAAQQELSGANVPADNEFSGNGEVSLPTGIEVASSGHASSALSFQSITDSLFAQLNAKVSTPPNTTLPAFSGSMSGAGGFDSHYGVNRSAGGYPMSAADPLLFPAMGGSDASSAAGYGRVDGTSQFSMFGGQAGAQWGERLGMAPGGYAPTPLSSVIGGSSAGFAAPVGGGAIGEGPAGGGMGAFSRQRSRWDFVHADEASAQAELQSVLGRGAGDRSMQALGPPAGSFASSRDLGMFSTPVQHDYLGRQWGGGQQADGYMLPYPPPGFGGRQQQQHTDFMSVAEPPNSQAALGASTPPVGAIGTGALNGGGGTSNLLSRLMGGQATSNGLDMPGVSAELAFPTSNYPQSMSQHQQYPDQAILSSFMAPGAGSGISPTGLASASAMQSMASNNTMQQQQTHGRGDPNVISSLLSRLHLGSGEGSDAYPLAPPGIGPIGAAESLAYGDHGGMLAQSHLPQYQHGLSGASGSGFADPAIMNMGRRNVVGGSGPTSPVAGPPPGILSPQLAEGGGGYPGQPLAAAMVSRSANSSGRSRFLNHFAADGSAPQQQRPAPRTGSSTQMFTSPKNSSSSHGIPTTVGAGASSRHNNNGGNGQSPQPPRGGRDGVARKTASQRRARQSTRGKQNNSNQRSVAADAASENDDEGVATEAQTVLVTTAPTKKPVAKAATTSRKQGKQQAAPKILLLSRDATDNEKKDLLARFVTESAAAPVAETGSRSSGKRNRRPQDSPPRTVDDAAAATRTPTRRPNKLQFQPSSQQQARAPPPGANGTTIYSPTPRMGHADGVTSSPYGAGMGRQGSPSGVNKSNHYAGASFNNSPAPATLPLPPSFLTSPSSGSSAPPPPSFHIPQTAGHSSPSPPAAVFNRSSGYAQDEDVFAMPSAVSADRIHQQQQRFGAGPPAGGNLFAVDLAQPTTDMASMFQKLRLIKEMAQNRPATVEPVVPGANGLVHQLTPVYNA</sequence>
<feature type="compositionally biased region" description="Low complexity" evidence="14">
    <location>
        <begin position="377"/>
        <end position="391"/>
    </location>
</feature>
<dbReference type="EC" id="2.3.2.27" evidence="17"/>
<dbReference type="FunFam" id="3.30.40.10:FF:000006">
    <property type="entry name" value="CCR4-NOT transcription complex subunit 4"/>
    <property type="match status" value="1"/>
</dbReference>
<feature type="compositionally biased region" description="Low complexity" evidence="14">
    <location>
        <begin position="1400"/>
        <end position="1410"/>
    </location>
</feature>
<dbReference type="GO" id="GO:0016071">
    <property type="term" value="P:mRNA metabolic process"/>
    <property type="evidence" value="ECO:0007669"/>
    <property type="project" value="UniProtKB-ARBA"/>
</dbReference>
<dbReference type="GO" id="GO:0008270">
    <property type="term" value="F:zinc ion binding"/>
    <property type="evidence" value="ECO:0007669"/>
    <property type="project" value="UniProtKB-KW"/>
</dbReference>
<feature type="compositionally biased region" description="Low complexity" evidence="14">
    <location>
        <begin position="952"/>
        <end position="962"/>
    </location>
</feature>
<evidence type="ECO:0000256" key="2">
    <source>
        <dbReference type="ARBA" id="ARBA00022491"/>
    </source>
</evidence>
<dbReference type="InterPro" id="IPR034261">
    <property type="entry name" value="CNOT4_RRM"/>
</dbReference>
<dbReference type="PANTHER" id="PTHR12603">
    <property type="entry name" value="CCR4-NOT TRANSCRIPTION COMPLEX RELATED"/>
    <property type="match status" value="1"/>
</dbReference>
<feature type="domain" description="RING-type" evidence="15">
    <location>
        <begin position="11"/>
        <end position="54"/>
    </location>
</feature>
<dbReference type="SMART" id="SM00360">
    <property type="entry name" value="RRM"/>
    <property type="match status" value="1"/>
</dbReference>
<feature type="region of interest" description="Disordered" evidence="14">
    <location>
        <begin position="1396"/>
        <end position="1437"/>
    </location>
</feature>
<evidence type="ECO:0000313" key="18">
    <source>
        <dbReference type="Proteomes" id="UP001150907"/>
    </source>
</evidence>
<feature type="compositionally biased region" description="Basic residues" evidence="14">
    <location>
        <begin position="1183"/>
        <end position="1192"/>
    </location>
</feature>
<dbReference type="InterPro" id="IPR039780">
    <property type="entry name" value="Mot2"/>
</dbReference>
<evidence type="ECO:0000256" key="3">
    <source>
        <dbReference type="ARBA" id="ARBA00022723"/>
    </source>
</evidence>
<dbReference type="FunFam" id="3.30.70.330:FF:000257">
    <property type="entry name" value="CCR4-NOT core complex subunit Not4"/>
    <property type="match status" value="1"/>
</dbReference>
<feature type="compositionally biased region" description="Polar residues" evidence="14">
    <location>
        <begin position="963"/>
        <end position="972"/>
    </location>
</feature>
<dbReference type="SUPFAM" id="SSF57850">
    <property type="entry name" value="RING/U-box"/>
    <property type="match status" value="1"/>
</dbReference>
<dbReference type="PANTHER" id="PTHR12603:SF0">
    <property type="entry name" value="CCR4-NOT TRANSCRIPTION COMPLEX SUBUNIT 4"/>
    <property type="match status" value="1"/>
</dbReference>
<dbReference type="GO" id="GO:0005634">
    <property type="term" value="C:nucleus"/>
    <property type="evidence" value="ECO:0007669"/>
    <property type="project" value="UniProtKB-SubCell"/>
</dbReference>
<dbReference type="OrthoDB" id="1923159at2759"/>
<keyword evidence="17" id="KW-0808">Transferase</keyword>
<evidence type="ECO:0000256" key="5">
    <source>
        <dbReference type="ARBA" id="ARBA00022833"/>
    </source>
</evidence>
<feature type="region of interest" description="Disordered" evidence="14">
    <location>
        <begin position="249"/>
        <end position="276"/>
    </location>
</feature>
<dbReference type="Proteomes" id="UP001150907">
    <property type="component" value="Unassembled WGS sequence"/>
</dbReference>
<dbReference type="GO" id="GO:0010557">
    <property type="term" value="P:positive regulation of macromolecule biosynthetic process"/>
    <property type="evidence" value="ECO:0007669"/>
    <property type="project" value="UniProtKB-ARBA"/>
</dbReference>
<feature type="compositionally biased region" description="Polar residues" evidence="14">
    <location>
        <begin position="1193"/>
        <end position="1203"/>
    </location>
</feature>
<dbReference type="CDD" id="cd16618">
    <property type="entry name" value="mRING-HC-C4C4_CNOT4"/>
    <property type="match status" value="1"/>
</dbReference>
<dbReference type="CDD" id="cd12438">
    <property type="entry name" value="RRM_CNOT4"/>
    <property type="match status" value="1"/>
</dbReference>
<dbReference type="InterPro" id="IPR003954">
    <property type="entry name" value="RRM_euk-type"/>
</dbReference>
<keyword evidence="10" id="KW-0539">Nucleus</keyword>
<dbReference type="EMBL" id="JANBQF010000074">
    <property type="protein sequence ID" value="KAJ2006055.1"/>
    <property type="molecule type" value="Genomic_DNA"/>
</dbReference>
<feature type="compositionally biased region" description="Basic and acidic residues" evidence="14">
    <location>
        <begin position="1260"/>
        <end position="1270"/>
    </location>
</feature>
<feature type="compositionally biased region" description="Polar residues" evidence="14">
    <location>
        <begin position="1117"/>
        <end position="1146"/>
    </location>
</feature>
<dbReference type="InterPro" id="IPR039515">
    <property type="entry name" value="NOT4_mRING-HC-C4C4"/>
</dbReference>
<evidence type="ECO:0000259" key="16">
    <source>
        <dbReference type="PROSITE" id="PS50102"/>
    </source>
</evidence>
<evidence type="ECO:0000256" key="14">
    <source>
        <dbReference type="SAM" id="MobiDB-lite"/>
    </source>
</evidence>
<dbReference type="GO" id="GO:0030015">
    <property type="term" value="C:CCR4-NOT core complex"/>
    <property type="evidence" value="ECO:0007669"/>
    <property type="project" value="UniProtKB-ARBA"/>
</dbReference>
<feature type="region of interest" description="Disordered" evidence="14">
    <location>
        <begin position="1112"/>
        <end position="1383"/>
    </location>
</feature>
<feature type="compositionally biased region" description="Low complexity" evidence="14">
    <location>
        <begin position="1226"/>
        <end position="1241"/>
    </location>
</feature>
<keyword evidence="5" id="KW-0862">Zinc</keyword>
<keyword evidence="3" id="KW-0479">Metal-binding</keyword>
<evidence type="ECO:0000256" key="13">
    <source>
        <dbReference type="SAM" id="Coils"/>
    </source>
</evidence>
<evidence type="ECO:0000256" key="9">
    <source>
        <dbReference type="ARBA" id="ARBA00023163"/>
    </source>
</evidence>
<feature type="compositionally biased region" description="Polar residues" evidence="14">
    <location>
        <begin position="392"/>
        <end position="415"/>
    </location>
</feature>
<keyword evidence="4 11" id="KW-0863">Zinc-finger</keyword>
<evidence type="ECO:0000256" key="11">
    <source>
        <dbReference type="PROSITE-ProRule" id="PRU00175"/>
    </source>
</evidence>
<dbReference type="GO" id="GO:0051254">
    <property type="term" value="P:positive regulation of RNA metabolic process"/>
    <property type="evidence" value="ECO:0007669"/>
    <property type="project" value="UniProtKB-ARBA"/>
</dbReference>
<dbReference type="GO" id="GO:0006401">
    <property type="term" value="P:RNA catabolic process"/>
    <property type="evidence" value="ECO:0007669"/>
    <property type="project" value="UniProtKB-ARBA"/>
</dbReference>
<feature type="region of interest" description="Disordered" evidence="14">
    <location>
        <begin position="947"/>
        <end position="979"/>
    </location>
</feature>
<feature type="coiled-coil region" evidence="13">
    <location>
        <begin position="72"/>
        <end position="99"/>
    </location>
</feature>
<feature type="compositionally biased region" description="Low complexity" evidence="14">
    <location>
        <begin position="1301"/>
        <end position="1314"/>
    </location>
</feature>
<protein>
    <submittedName>
        <fullName evidence="17">Transcriptional repressor general negative regulator of transcription subunit 4</fullName>
        <ecNumber evidence="17">2.3.2.27</ecNumber>
    </submittedName>
</protein>
<evidence type="ECO:0000256" key="6">
    <source>
        <dbReference type="ARBA" id="ARBA00022884"/>
    </source>
</evidence>
<evidence type="ECO:0000256" key="4">
    <source>
        <dbReference type="ARBA" id="ARBA00022771"/>
    </source>
</evidence>
<dbReference type="InterPro" id="IPR013083">
    <property type="entry name" value="Znf_RING/FYVE/PHD"/>
</dbReference>
<proteinExistence type="predicted"/>
<dbReference type="Gene3D" id="3.30.40.10">
    <property type="entry name" value="Zinc/RING finger domain, C3HC4 (zinc finger)"/>
    <property type="match status" value="1"/>
</dbReference>
<dbReference type="GO" id="GO:0016567">
    <property type="term" value="P:protein ubiquitination"/>
    <property type="evidence" value="ECO:0007669"/>
    <property type="project" value="TreeGrafter"/>
</dbReference>
<dbReference type="Pfam" id="PF00076">
    <property type="entry name" value="RRM_1"/>
    <property type="match status" value="1"/>
</dbReference>
<dbReference type="Pfam" id="PF14570">
    <property type="entry name" value="zf-RING_4"/>
    <property type="match status" value="1"/>
</dbReference>
<dbReference type="InterPro" id="IPR000504">
    <property type="entry name" value="RRM_dom"/>
</dbReference>
<dbReference type="InterPro" id="IPR001841">
    <property type="entry name" value="Znf_RING"/>
</dbReference>
<dbReference type="PROSITE" id="PS50089">
    <property type="entry name" value="ZF_RING_2"/>
    <property type="match status" value="1"/>
</dbReference>
<dbReference type="GO" id="GO:0003723">
    <property type="term" value="F:RNA binding"/>
    <property type="evidence" value="ECO:0007669"/>
    <property type="project" value="UniProtKB-UniRule"/>
</dbReference>
<organism evidence="17 18">
    <name type="scientific">Coemansia thaxteri</name>
    <dbReference type="NCBI Taxonomy" id="2663907"/>
    <lineage>
        <taxon>Eukaryota</taxon>
        <taxon>Fungi</taxon>
        <taxon>Fungi incertae sedis</taxon>
        <taxon>Zoopagomycota</taxon>
        <taxon>Kickxellomycotina</taxon>
        <taxon>Kickxellomycetes</taxon>
        <taxon>Kickxellales</taxon>
        <taxon>Kickxellaceae</taxon>
        <taxon>Coemansia</taxon>
    </lineage>
</organism>
<dbReference type="InterPro" id="IPR035979">
    <property type="entry name" value="RBD_domain_sf"/>
</dbReference>
<feature type="region of interest" description="Disordered" evidence="14">
    <location>
        <begin position="310"/>
        <end position="516"/>
    </location>
</feature>
<evidence type="ECO:0000313" key="17">
    <source>
        <dbReference type="EMBL" id="KAJ2006055.1"/>
    </source>
</evidence>
<dbReference type="GO" id="GO:0061630">
    <property type="term" value="F:ubiquitin protein ligase activity"/>
    <property type="evidence" value="ECO:0007669"/>
    <property type="project" value="UniProtKB-EC"/>
</dbReference>
<keyword evidence="18" id="KW-1185">Reference proteome</keyword>
<evidence type="ECO:0000259" key="15">
    <source>
        <dbReference type="PROSITE" id="PS50089"/>
    </source>
</evidence>
<dbReference type="Pfam" id="PF15365">
    <property type="entry name" value="PNRC"/>
    <property type="match status" value="1"/>
</dbReference>
<accession>A0A9W8EGG4</accession>
<keyword evidence="6 12" id="KW-0694">RNA-binding</keyword>
<dbReference type="SMART" id="SM00361">
    <property type="entry name" value="RRM_1"/>
    <property type="match status" value="1"/>
</dbReference>
<dbReference type="GO" id="GO:0010629">
    <property type="term" value="P:negative regulation of gene expression"/>
    <property type="evidence" value="ECO:0007669"/>
    <property type="project" value="UniProtKB-ARBA"/>
</dbReference>
<feature type="domain" description="RRM" evidence="16">
    <location>
        <begin position="106"/>
        <end position="192"/>
    </location>
</feature>
<keyword evidence="17" id="KW-0012">Acyltransferase</keyword>
<comment type="subcellular location">
    <subcellularLocation>
        <location evidence="1">Nucleus</location>
    </subcellularLocation>
</comment>
<evidence type="ECO:0000256" key="12">
    <source>
        <dbReference type="PROSITE-ProRule" id="PRU00176"/>
    </source>
</evidence>
<dbReference type="InterPro" id="IPR028322">
    <property type="entry name" value="PNRC-like_rgn"/>
</dbReference>
<dbReference type="Gene3D" id="3.30.70.330">
    <property type="match status" value="1"/>
</dbReference>
<feature type="compositionally biased region" description="Polar residues" evidence="14">
    <location>
        <begin position="1370"/>
        <end position="1379"/>
    </location>
</feature>
<reference evidence="17" key="1">
    <citation type="submission" date="2022-07" db="EMBL/GenBank/DDBJ databases">
        <title>Phylogenomic reconstructions and comparative analyses of Kickxellomycotina fungi.</title>
        <authorList>
            <person name="Reynolds N.K."/>
            <person name="Stajich J.E."/>
            <person name="Barry K."/>
            <person name="Grigoriev I.V."/>
            <person name="Crous P."/>
            <person name="Smith M.E."/>
        </authorList>
    </citation>
    <scope>NUCLEOTIDE SEQUENCE</scope>
    <source>
        <strain evidence="17">IMI 214461</strain>
    </source>
</reference>